<dbReference type="OrthoDB" id="10012881at2759"/>
<evidence type="ECO:0000256" key="2">
    <source>
        <dbReference type="ARBA" id="ARBA00022525"/>
    </source>
</evidence>
<keyword evidence="8" id="KW-0732">Signal</keyword>
<keyword evidence="11" id="KW-1185">Reference proteome</keyword>
<evidence type="ECO:0000259" key="9">
    <source>
        <dbReference type="PROSITE" id="PS50240"/>
    </source>
</evidence>
<dbReference type="InterPro" id="IPR018114">
    <property type="entry name" value="TRYPSIN_HIS"/>
</dbReference>
<keyword evidence="4 7" id="KW-0378">Hydrolase</keyword>
<accession>A0A226DRX7</accession>
<evidence type="ECO:0000256" key="4">
    <source>
        <dbReference type="ARBA" id="ARBA00022801"/>
    </source>
</evidence>
<dbReference type="Pfam" id="PF00089">
    <property type="entry name" value="Trypsin"/>
    <property type="match status" value="1"/>
</dbReference>
<feature type="signal peptide" evidence="8">
    <location>
        <begin position="1"/>
        <end position="24"/>
    </location>
</feature>
<dbReference type="PROSITE" id="PS50240">
    <property type="entry name" value="TRYPSIN_DOM"/>
    <property type="match status" value="1"/>
</dbReference>
<dbReference type="InterPro" id="IPR001254">
    <property type="entry name" value="Trypsin_dom"/>
</dbReference>
<feature type="chain" id="PRO_5012511078" evidence="8">
    <location>
        <begin position="25"/>
        <end position="333"/>
    </location>
</feature>
<keyword evidence="6" id="KW-1015">Disulfide bond</keyword>
<dbReference type="GO" id="GO:0004252">
    <property type="term" value="F:serine-type endopeptidase activity"/>
    <property type="evidence" value="ECO:0007669"/>
    <property type="project" value="InterPro"/>
</dbReference>
<proteinExistence type="predicted"/>
<protein>
    <submittedName>
        <fullName evidence="10">Anionic trypsin-2</fullName>
    </submittedName>
</protein>
<keyword evidence="5 7" id="KW-0720">Serine protease</keyword>
<dbReference type="Proteomes" id="UP000198287">
    <property type="component" value="Unassembled WGS sequence"/>
</dbReference>
<dbReference type="PANTHER" id="PTHR24264">
    <property type="entry name" value="TRYPSIN-RELATED"/>
    <property type="match status" value="1"/>
</dbReference>
<dbReference type="InterPro" id="IPR050127">
    <property type="entry name" value="Serine_Proteases_S1"/>
</dbReference>
<dbReference type="AlphaFoldDB" id="A0A226DRX7"/>
<dbReference type="InterPro" id="IPR043504">
    <property type="entry name" value="Peptidase_S1_PA_chymotrypsin"/>
</dbReference>
<comment type="caution">
    <text evidence="10">The sequence shown here is derived from an EMBL/GenBank/DDBJ whole genome shotgun (WGS) entry which is preliminary data.</text>
</comment>
<dbReference type="PROSITE" id="PS00134">
    <property type="entry name" value="TRYPSIN_HIS"/>
    <property type="match status" value="1"/>
</dbReference>
<evidence type="ECO:0000256" key="7">
    <source>
        <dbReference type="RuleBase" id="RU363034"/>
    </source>
</evidence>
<dbReference type="SMART" id="SM00020">
    <property type="entry name" value="Tryp_SPc"/>
    <property type="match status" value="1"/>
</dbReference>
<gene>
    <name evidence="10" type="ORF">Fcan01_16949</name>
</gene>
<evidence type="ECO:0000256" key="3">
    <source>
        <dbReference type="ARBA" id="ARBA00022670"/>
    </source>
</evidence>
<dbReference type="STRING" id="158441.A0A226DRX7"/>
<name>A0A226DRX7_FOLCA</name>
<dbReference type="InterPro" id="IPR001314">
    <property type="entry name" value="Peptidase_S1A"/>
</dbReference>
<evidence type="ECO:0000256" key="1">
    <source>
        <dbReference type="ARBA" id="ARBA00004613"/>
    </source>
</evidence>
<evidence type="ECO:0000313" key="10">
    <source>
        <dbReference type="EMBL" id="OXA47969.1"/>
    </source>
</evidence>
<comment type="subcellular location">
    <subcellularLocation>
        <location evidence="1">Secreted</location>
    </subcellularLocation>
</comment>
<dbReference type="Gene3D" id="2.40.10.10">
    <property type="entry name" value="Trypsin-like serine proteases"/>
    <property type="match status" value="1"/>
</dbReference>
<dbReference type="GO" id="GO:0006508">
    <property type="term" value="P:proteolysis"/>
    <property type="evidence" value="ECO:0007669"/>
    <property type="project" value="UniProtKB-KW"/>
</dbReference>
<dbReference type="CDD" id="cd00190">
    <property type="entry name" value="Tryp_SPc"/>
    <property type="match status" value="1"/>
</dbReference>
<reference evidence="10 11" key="1">
    <citation type="submission" date="2015-12" db="EMBL/GenBank/DDBJ databases">
        <title>The genome of Folsomia candida.</title>
        <authorList>
            <person name="Faddeeva A."/>
            <person name="Derks M.F."/>
            <person name="Anvar Y."/>
            <person name="Smit S."/>
            <person name="Van Straalen N."/>
            <person name="Roelofs D."/>
        </authorList>
    </citation>
    <scope>NUCLEOTIDE SEQUENCE [LARGE SCALE GENOMIC DNA]</scope>
    <source>
        <strain evidence="10 11">VU population</strain>
        <tissue evidence="10">Whole body</tissue>
    </source>
</reference>
<evidence type="ECO:0000256" key="6">
    <source>
        <dbReference type="ARBA" id="ARBA00023157"/>
    </source>
</evidence>
<dbReference type="InterPro" id="IPR009003">
    <property type="entry name" value="Peptidase_S1_PA"/>
</dbReference>
<evidence type="ECO:0000256" key="5">
    <source>
        <dbReference type="ARBA" id="ARBA00022825"/>
    </source>
</evidence>
<dbReference type="PROSITE" id="PS00135">
    <property type="entry name" value="TRYPSIN_SER"/>
    <property type="match status" value="1"/>
</dbReference>
<dbReference type="InterPro" id="IPR033116">
    <property type="entry name" value="TRYPSIN_SER"/>
</dbReference>
<dbReference type="PRINTS" id="PR00722">
    <property type="entry name" value="CHYMOTRYPSIN"/>
</dbReference>
<dbReference type="PANTHER" id="PTHR24264:SF65">
    <property type="entry name" value="SRCR DOMAIN-CONTAINING PROTEIN"/>
    <property type="match status" value="1"/>
</dbReference>
<keyword evidence="3 7" id="KW-0645">Protease</keyword>
<evidence type="ECO:0000313" key="11">
    <source>
        <dbReference type="Proteomes" id="UP000198287"/>
    </source>
</evidence>
<keyword evidence="2" id="KW-0964">Secreted</keyword>
<evidence type="ECO:0000256" key="8">
    <source>
        <dbReference type="SAM" id="SignalP"/>
    </source>
</evidence>
<organism evidence="10 11">
    <name type="scientific">Folsomia candida</name>
    <name type="common">Springtail</name>
    <dbReference type="NCBI Taxonomy" id="158441"/>
    <lineage>
        <taxon>Eukaryota</taxon>
        <taxon>Metazoa</taxon>
        <taxon>Ecdysozoa</taxon>
        <taxon>Arthropoda</taxon>
        <taxon>Hexapoda</taxon>
        <taxon>Collembola</taxon>
        <taxon>Entomobryomorpha</taxon>
        <taxon>Isotomoidea</taxon>
        <taxon>Isotomidae</taxon>
        <taxon>Proisotominae</taxon>
        <taxon>Folsomia</taxon>
    </lineage>
</organism>
<dbReference type="EMBL" id="LNIX01000012">
    <property type="protein sequence ID" value="OXA47969.1"/>
    <property type="molecule type" value="Genomic_DNA"/>
</dbReference>
<dbReference type="GO" id="GO:0005615">
    <property type="term" value="C:extracellular space"/>
    <property type="evidence" value="ECO:0007669"/>
    <property type="project" value="TreeGrafter"/>
</dbReference>
<feature type="domain" description="Peptidase S1" evidence="9">
    <location>
        <begin position="30"/>
        <end position="256"/>
    </location>
</feature>
<sequence length="333" mass="35967">MGLIFDAFFISFQLTLIAFQYIQGRPDGRIVGGVEATPGEFPSFATVEFGPYICGGVIVSTEWIVTAAHCMVFPIDVYIVTAGEHDVRVIEGTEQVRKAVRIVSHPLFNEPFHDIALIKVSPPLTVTPFVAPATLPARGSQLPPNSPLVAAGFGGTAIDGTMPSPILRKVTLPLFDISACNVTWEGWIGPGNLCAGGVDGMDTCPGDSGGPLYSGGTLVGLTSWGGDITQPCGLPDVPAIYTNVTYYVDWVAAIFTPKVPCPCRSEGYFEIMAGDKARFCPIARINCDYVQCAWYPSLDRFIRVFYTCPGDEDINGLKDEYRFDGQKCVKRVS</sequence>
<dbReference type="SUPFAM" id="SSF50494">
    <property type="entry name" value="Trypsin-like serine proteases"/>
    <property type="match status" value="1"/>
</dbReference>
<dbReference type="FunFam" id="2.40.10.10:FF:000166">
    <property type="entry name" value="Trypsin"/>
    <property type="match status" value="1"/>
</dbReference>